<evidence type="ECO:0000313" key="2">
    <source>
        <dbReference type="EMBL" id="TPG04089.1"/>
    </source>
</evidence>
<dbReference type="AlphaFoldDB" id="A0A502BW62"/>
<keyword evidence="3" id="KW-1185">Reference proteome</keyword>
<sequence>MKCLIRFVTAGGAGMDRWNAKHLLDALYGMDFQTPDWTPFFAGLSEAFHSHVIAIQTHDTMHRLGRMMKVVGVSDTLLARYEALSHDHLWFERGATPLLSNGLADDRGLATEAELKATRFYAEFMAPARVVHGMALCLYHQGPNNLAVLTVNRDSHSGYYNEHEHELARKLLPHLRNVYALQQRLGWLEDHSQRFRSALNLLTDGVLLLDADGHLLFCNNAAQQMEVHQLFARRPDGRLAMPWPADEHLLLHGKLTGMLKFCPAGLIAGTQWSEFQVRVIAFIKIIAPAISTAWPRLQDQWGFTPAEAQLAQWLMQGFSLDEAAERIGVTKNTVRTQLRSLFDKTETRRQADLMRVLIQLSHV</sequence>
<comment type="caution">
    <text evidence="2">The sequence shown here is derived from an EMBL/GenBank/DDBJ whole genome shotgun (WGS) entry which is preliminary data.</text>
</comment>
<dbReference type="SUPFAM" id="SSF46894">
    <property type="entry name" value="C-terminal effector domain of the bipartite response regulators"/>
    <property type="match status" value="1"/>
</dbReference>
<dbReference type="InterPro" id="IPR000792">
    <property type="entry name" value="Tscrpt_reg_LuxR_C"/>
</dbReference>
<accession>A0A502BW62</accession>
<dbReference type="Gene3D" id="3.30.450.20">
    <property type="entry name" value="PAS domain"/>
    <property type="match status" value="1"/>
</dbReference>
<dbReference type="GO" id="GO:0006355">
    <property type="term" value="P:regulation of DNA-templated transcription"/>
    <property type="evidence" value="ECO:0007669"/>
    <property type="project" value="InterPro"/>
</dbReference>
<evidence type="ECO:0000259" key="1">
    <source>
        <dbReference type="PROSITE" id="PS50043"/>
    </source>
</evidence>
<evidence type="ECO:0000313" key="3">
    <source>
        <dbReference type="Proteomes" id="UP000319486"/>
    </source>
</evidence>
<dbReference type="GO" id="GO:0003677">
    <property type="term" value="F:DNA binding"/>
    <property type="evidence" value="ECO:0007669"/>
    <property type="project" value="InterPro"/>
</dbReference>
<reference evidence="2 3" key="1">
    <citation type="journal article" date="2019" name="Environ. Microbiol.">
        <title>Species interactions and distinct microbial communities in high Arctic permafrost affected cryosols are associated with the CH4 and CO2 gas fluxes.</title>
        <authorList>
            <person name="Altshuler I."/>
            <person name="Hamel J."/>
            <person name="Turney S."/>
            <person name="Magnuson E."/>
            <person name="Levesque R."/>
            <person name="Greer C."/>
            <person name="Whyte L.G."/>
        </authorList>
    </citation>
    <scope>NUCLEOTIDE SEQUENCE [LARGE SCALE GENOMIC DNA]</scope>
    <source>
        <strain evidence="2 3">S13Y</strain>
    </source>
</reference>
<proteinExistence type="predicted"/>
<dbReference type="SMART" id="SM00421">
    <property type="entry name" value="HTH_LUXR"/>
    <property type="match status" value="1"/>
</dbReference>
<gene>
    <name evidence="2" type="ORF">EAH88_18435</name>
</gene>
<dbReference type="InterPro" id="IPR000014">
    <property type="entry name" value="PAS"/>
</dbReference>
<name>A0A502BW62_9GAMM</name>
<protein>
    <submittedName>
        <fullName evidence="2">PAS domain-containing protein</fullName>
    </submittedName>
</protein>
<feature type="domain" description="HTH luxR-type" evidence="1">
    <location>
        <begin position="296"/>
        <end position="361"/>
    </location>
</feature>
<dbReference type="EMBL" id="RCZO01000015">
    <property type="protein sequence ID" value="TPG04089.1"/>
    <property type="molecule type" value="Genomic_DNA"/>
</dbReference>
<dbReference type="InterPro" id="IPR036388">
    <property type="entry name" value="WH-like_DNA-bd_sf"/>
</dbReference>
<dbReference type="InterPro" id="IPR016032">
    <property type="entry name" value="Sig_transdc_resp-reg_C-effctor"/>
</dbReference>
<organism evidence="2 3">
    <name type="scientific">Rhodanobacter glycinis</name>
    <dbReference type="NCBI Taxonomy" id="582702"/>
    <lineage>
        <taxon>Bacteria</taxon>
        <taxon>Pseudomonadati</taxon>
        <taxon>Pseudomonadota</taxon>
        <taxon>Gammaproteobacteria</taxon>
        <taxon>Lysobacterales</taxon>
        <taxon>Rhodanobacteraceae</taxon>
        <taxon>Rhodanobacter</taxon>
    </lineage>
</organism>
<dbReference type="PROSITE" id="PS50043">
    <property type="entry name" value="HTH_LUXR_2"/>
    <property type="match status" value="1"/>
</dbReference>
<dbReference type="Proteomes" id="UP000319486">
    <property type="component" value="Unassembled WGS sequence"/>
</dbReference>
<dbReference type="InterPro" id="IPR035965">
    <property type="entry name" value="PAS-like_dom_sf"/>
</dbReference>
<dbReference type="Pfam" id="PF13188">
    <property type="entry name" value="PAS_8"/>
    <property type="match status" value="1"/>
</dbReference>
<dbReference type="SUPFAM" id="SSF55785">
    <property type="entry name" value="PYP-like sensor domain (PAS domain)"/>
    <property type="match status" value="1"/>
</dbReference>
<dbReference type="Gene3D" id="1.10.10.10">
    <property type="entry name" value="Winged helix-like DNA-binding domain superfamily/Winged helix DNA-binding domain"/>
    <property type="match status" value="1"/>
</dbReference>